<dbReference type="InterPro" id="IPR021321">
    <property type="entry name" value="DUF2922"/>
</dbReference>
<dbReference type="EMBL" id="AVPF01000054">
    <property type="protein sequence ID" value="KGX84516.1"/>
    <property type="molecule type" value="Genomic_DNA"/>
</dbReference>
<dbReference type="OrthoDB" id="2454247at2"/>
<organism evidence="1 2">
    <name type="scientific">Pontibacillus marinus BH030004 = DSM 16465</name>
    <dbReference type="NCBI Taxonomy" id="1385511"/>
    <lineage>
        <taxon>Bacteria</taxon>
        <taxon>Bacillati</taxon>
        <taxon>Bacillota</taxon>
        <taxon>Bacilli</taxon>
        <taxon>Bacillales</taxon>
        <taxon>Bacillaceae</taxon>
        <taxon>Pontibacillus</taxon>
    </lineage>
</organism>
<dbReference type="Proteomes" id="UP000030403">
    <property type="component" value="Unassembled WGS sequence"/>
</dbReference>
<evidence type="ECO:0008006" key="3">
    <source>
        <dbReference type="Google" id="ProtNLM"/>
    </source>
</evidence>
<accession>A0A0A5FUU4</accession>
<protein>
    <recommendedName>
        <fullName evidence="3">Potassium channel protein</fullName>
    </recommendedName>
</protein>
<keyword evidence="2" id="KW-1185">Reference proteome</keyword>
<comment type="caution">
    <text evidence="1">The sequence shown here is derived from an EMBL/GenBank/DDBJ whole genome shotgun (WGS) entry which is preliminary data.</text>
</comment>
<dbReference type="AlphaFoldDB" id="A0A0A5FUU4"/>
<dbReference type="Pfam" id="PF11148">
    <property type="entry name" value="DUF2922"/>
    <property type="match status" value="1"/>
</dbReference>
<dbReference type="RefSeq" id="WP_027447274.1">
    <property type="nucleotide sequence ID" value="NZ_AULJ01000056.1"/>
</dbReference>
<sequence length="71" mass="7840">MAKKLELKFYNTDNRTVTISLDQPVEPADPVAINQAMDEIITQNCFGSSGGDLVAKKEARIVERNVFGIDL</sequence>
<name>A0A0A5FUU4_9BACI</name>
<gene>
    <name evidence="1" type="ORF">N783_17260</name>
</gene>
<dbReference type="STRING" id="1385511.GCA_000425225_03752"/>
<proteinExistence type="predicted"/>
<evidence type="ECO:0000313" key="2">
    <source>
        <dbReference type="Proteomes" id="UP000030403"/>
    </source>
</evidence>
<evidence type="ECO:0000313" key="1">
    <source>
        <dbReference type="EMBL" id="KGX84516.1"/>
    </source>
</evidence>
<dbReference type="eggNOG" id="ENOG5033A2M">
    <property type="taxonomic scope" value="Bacteria"/>
</dbReference>
<reference evidence="1 2" key="1">
    <citation type="submission" date="2013-08" db="EMBL/GenBank/DDBJ databases">
        <authorList>
            <person name="Huang J."/>
            <person name="Wang G."/>
        </authorList>
    </citation>
    <scope>NUCLEOTIDE SEQUENCE [LARGE SCALE GENOMIC DNA]</scope>
    <source>
        <strain evidence="1 2">BH030004</strain>
    </source>
</reference>